<name>A0A133V5D8_9EURY</name>
<evidence type="ECO:0000313" key="2">
    <source>
        <dbReference type="EMBL" id="KXB01652.1"/>
    </source>
</evidence>
<feature type="region of interest" description="Disordered" evidence="1">
    <location>
        <begin position="90"/>
        <end position="118"/>
    </location>
</feature>
<dbReference type="AlphaFoldDB" id="A0A133V5D8"/>
<gene>
    <name evidence="2" type="ORF">AKJ41_00735</name>
</gene>
<reference evidence="2 3" key="1">
    <citation type="journal article" date="2016" name="Sci. Rep.">
        <title>Metabolic traits of an uncultured archaeal lineage -MSBL1- from brine pools of the Red Sea.</title>
        <authorList>
            <person name="Mwirichia R."/>
            <person name="Alam I."/>
            <person name="Rashid M."/>
            <person name="Vinu M."/>
            <person name="Ba-Alawi W."/>
            <person name="Anthony Kamau A."/>
            <person name="Kamanda Ngugi D."/>
            <person name="Goker M."/>
            <person name="Klenk H.P."/>
            <person name="Bajic V."/>
            <person name="Stingl U."/>
        </authorList>
    </citation>
    <scope>NUCLEOTIDE SEQUENCE [LARGE SCALE GENOMIC DNA]</scope>
    <source>
        <strain evidence="2">SCGC-AAA259O05</strain>
    </source>
</reference>
<organism evidence="2 3">
    <name type="scientific">candidate division MSBL1 archaeon SCGC-AAA259O05</name>
    <dbReference type="NCBI Taxonomy" id="1698271"/>
    <lineage>
        <taxon>Archaea</taxon>
        <taxon>Methanobacteriati</taxon>
        <taxon>Methanobacteriota</taxon>
        <taxon>candidate division MSBL1</taxon>
    </lineage>
</organism>
<sequence>MSLLDTSNVNHGHIYRYALSYLCAFGNRHVFHYKPGFFVATGTHGKAKVNGHAHQADDNGRYESKVLLTRQDFSNIHLFSPYFNREERKLKKKTETANSDRKREKRRCGFFGENEAMG</sequence>
<feature type="compositionally biased region" description="Basic and acidic residues" evidence="1">
    <location>
        <begin position="90"/>
        <end position="102"/>
    </location>
</feature>
<protein>
    <submittedName>
        <fullName evidence="2">Uncharacterized protein</fullName>
    </submittedName>
</protein>
<evidence type="ECO:0000313" key="3">
    <source>
        <dbReference type="Proteomes" id="UP000070344"/>
    </source>
</evidence>
<comment type="caution">
    <text evidence="2">The sequence shown here is derived from an EMBL/GenBank/DDBJ whole genome shotgun (WGS) entry which is preliminary data.</text>
</comment>
<dbReference type="Proteomes" id="UP000070344">
    <property type="component" value="Unassembled WGS sequence"/>
</dbReference>
<evidence type="ECO:0000256" key="1">
    <source>
        <dbReference type="SAM" id="MobiDB-lite"/>
    </source>
</evidence>
<proteinExistence type="predicted"/>
<accession>A0A133V5D8</accession>
<keyword evidence="3" id="KW-1185">Reference proteome</keyword>
<dbReference type="EMBL" id="LHXV01000005">
    <property type="protein sequence ID" value="KXB01652.1"/>
    <property type="molecule type" value="Genomic_DNA"/>
</dbReference>